<dbReference type="EC" id="4.3.1.19" evidence="12"/>
<sequence length="434" mass="47752">MGTTIKDTIRKQGHDKNVPLYFPKIADIKAAASTIAKVAHVTPLQQSIRYSKKFNAEILLKREDLHRVRSYKIRGAFNKISSLTQEELKQGVVCASAGNHAQGVAFACNHLGVQGTIFMPVVTPKQKIDQTKMFGGDWVNVVLEGDTFDDSSKAAHLFCEAQNKTFVHPFDDPKTIEGQATVGLEIMNQSEVQIDYVFVAVGGGGLASGLCATFKELSPKTKIIGIEPEGAPSMTKSIAAGQLVELPEIDKFIDGAAVQKVGGYTYSICKEHLHKMITVPEGKVCQTILELYNRDAIVVEPAGALTIAALDSFKEEIEGKNVVCIVSGSNNDITRTAEIKERALLYGNLKHYFIIRFPQRPGALKEFVADILGPDDDITHFEYSKKSSRENAPAVVGIELKSPEDLEPLMQRMKANNFFGDYLNDKPDLFQYLI</sequence>
<dbReference type="Proteomes" id="UP001203607">
    <property type="component" value="Unassembled WGS sequence"/>
</dbReference>
<evidence type="ECO:0000256" key="6">
    <source>
        <dbReference type="ARBA" id="ARBA00022605"/>
    </source>
</evidence>
<comment type="pathway">
    <text evidence="3 12">Amino-acid biosynthesis; L-isoleucine biosynthesis; 2-oxobutanoate from L-threonine: step 1/1.</text>
</comment>
<evidence type="ECO:0000256" key="1">
    <source>
        <dbReference type="ARBA" id="ARBA00001274"/>
    </source>
</evidence>
<evidence type="ECO:0000256" key="11">
    <source>
        <dbReference type="ARBA" id="ARBA00025527"/>
    </source>
</evidence>
<reference evidence="14 15" key="1">
    <citation type="submission" date="2022-05" db="EMBL/GenBank/DDBJ databases">
        <authorList>
            <person name="Park J.-S."/>
        </authorList>
    </citation>
    <scope>NUCLEOTIDE SEQUENCE [LARGE SCALE GENOMIC DNA]</scope>
    <source>
        <strain evidence="14 15">2012CJ35-5</strain>
    </source>
</reference>
<dbReference type="InterPro" id="IPR001721">
    <property type="entry name" value="TD_ACT-like"/>
</dbReference>
<dbReference type="CDD" id="cd01562">
    <property type="entry name" value="Thr-dehyd"/>
    <property type="match status" value="1"/>
</dbReference>
<dbReference type="RefSeq" id="WP_249656401.1">
    <property type="nucleotide sequence ID" value="NZ_JAMFMA010000001.1"/>
</dbReference>
<dbReference type="InterPro" id="IPR000634">
    <property type="entry name" value="Ser/Thr_deHydtase_PyrdxlP-BS"/>
</dbReference>
<evidence type="ECO:0000256" key="9">
    <source>
        <dbReference type="ARBA" id="ARBA00023239"/>
    </source>
</evidence>
<dbReference type="PANTHER" id="PTHR48078">
    <property type="entry name" value="THREONINE DEHYDRATASE, MITOCHONDRIAL-RELATED"/>
    <property type="match status" value="1"/>
</dbReference>
<keyword evidence="10 12" id="KW-0100">Branched-chain amino acid biosynthesis</keyword>
<dbReference type="CDD" id="cd04907">
    <property type="entry name" value="ACT_ThrD-I_2"/>
    <property type="match status" value="1"/>
</dbReference>
<evidence type="ECO:0000256" key="5">
    <source>
        <dbReference type="ARBA" id="ARBA00011881"/>
    </source>
</evidence>
<evidence type="ECO:0000256" key="10">
    <source>
        <dbReference type="ARBA" id="ARBA00023304"/>
    </source>
</evidence>
<dbReference type="NCBIfam" id="NF006390">
    <property type="entry name" value="PRK08639.1"/>
    <property type="match status" value="1"/>
</dbReference>
<keyword evidence="7 12" id="KW-0412">Isoleucine biosynthesis</keyword>
<dbReference type="InterPro" id="IPR011820">
    <property type="entry name" value="IlvA"/>
</dbReference>
<dbReference type="SUPFAM" id="SSF53686">
    <property type="entry name" value="Tryptophan synthase beta subunit-like PLP-dependent enzymes"/>
    <property type="match status" value="1"/>
</dbReference>
<dbReference type="Pfam" id="PF00291">
    <property type="entry name" value="PALP"/>
    <property type="match status" value="1"/>
</dbReference>
<dbReference type="InterPro" id="IPR001926">
    <property type="entry name" value="TrpB-like_PALP"/>
</dbReference>
<comment type="subunit">
    <text evidence="5 12">Homotetramer.</text>
</comment>
<comment type="caution">
    <text evidence="14">The sequence shown here is derived from an EMBL/GenBank/DDBJ whole genome shotgun (WGS) entry which is preliminary data.</text>
</comment>
<name>A0ABT0PP99_9FLAO</name>
<proteinExistence type="inferred from homology"/>
<dbReference type="InterPro" id="IPR050147">
    <property type="entry name" value="Ser/Thr_Dehydratase"/>
</dbReference>
<evidence type="ECO:0000259" key="13">
    <source>
        <dbReference type="PROSITE" id="PS51672"/>
    </source>
</evidence>
<evidence type="ECO:0000256" key="3">
    <source>
        <dbReference type="ARBA" id="ARBA00004810"/>
    </source>
</evidence>
<protein>
    <recommendedName>
        <fullName evidence="12">L-threonine dehydratase</fullName>
        <ecNumber evidence="12">4.3.1.19</ecNumber>
    </recommendedName>
    <alternativeName>
        <fullName evidence="12">Threonine deaminase</fullName>
    </alternativeName>
</protein>
<evidence type="ECO:0000313" key="14">
    <source>
        <dbReference type="EMBL" id="MCL6273220.1"/>
    </source>
</evidence>
<comment type="catalytic activity">
    <reaction evidence="1 12">
        <text>L-threonine = 2-oxobutanoate + NH4(+)</text>
        <dbReference type="Rhea" id="RHEA:22108"/>
        <dbReference type="ChEBI" id="CHEBI:16763"/>
        <dbReference type="ChEBI" id="CHEBI:28938"/>
        <dbReference type="ChEBI" id="CHEBI:57926"/>
        <dbReference type="EC" id="4.3.1.19"/>
    </reaction>
</comment>
<evidence type="ECO:0000256" key="7">
    <source>
        <dbReference type="ARBA" id="ARBA00022624"/>
    </source>
</evidence>
<keyword evidence="8 12" id="KW-0663">Pyridoxal phosphate</keyword>
<comment type="cofactor">
    <cofactor evidence="2 12">
        <name>pyridoxal 5'-phosphate</name>
        <dbReference type="ChEBI" id="CHEBI:597326"/>
    </cofactor>
</comment>
<accession>A0ABT0PP99</accession>
<dbReference type="Pfam" id="PF00585">
    <property type="entry name" value="Thr_dehydrat_C"/>
    <property type="match status" value="1"/>
</dbReference>
<dbReference type="PROSITE" id="PS00165">
    <property type="entry name" value="DEHYDRATASE_SER_THR"/>
    <property type="match status" value="1"/>
</dbReference>
<dbReference type="GO" id="GO:0004794">
    <property type="term" value="F:threonine deaminase activity"/>
    <property type="evidence" value="ECO:0007669"/>
    <property type="project" value="UniProtKB-EC"/>
</dbReference>
<gene>
    <name evidence="12 14" type="primary">ilvA</name>
    <name evidence="14" type="ORF">M3P19_04325</name>
</gene>
<evidence type="ECO:0000256" key="8">
    <source>
        <dbReference type="ARBA" id="ARBA00022898"/>
    </source>
</evidence>
<dbReference type="PANTHER" id="PTHR48078:SF11">
    <property type="entry name" value="THREONINE DEHYDRATASE, MITOCHONDRIAL"/>
    <property type="match status" value="1"/>
</dbReference>
<dbReference type="EMBL" id="JAMFMA010000001">
    <property type="protein sequence ID" value="MCL6273220.1"/>
    <property type="molecule type" value="Genomic_DNA"/>
</dbReference>
<comment type="similarity">
    <text evidence="4 12">Belongs to the serine/threonine dehydratase family.</text>
</comment>
<evidence type="ECO:0000256" key="12">
    <source>
        <dbReference type="RuleBase" id="RU362012"/>
    </source>
</evidence>
<dbReference type="PROSITE" id="PS51672">
    <property type="entry name" value="ACT_LIKE"/>
    <property type="match status" value="1"/>
</dbReference>
<dbReference type="Gene3D" id="3.40.50.1100">
    <property type="match status" value="2"/>
</dbReference>
<comment type="function">
    <text evidence="11 12">Catalyzes the anaerobic formation of alpha-ketobutyrate and ammonia from threonine in a two-step reaction. The first step involved a dehydration of threonine and a production of enamine intermediates (aminocrotonate), which tautomerizes to its imine form (iminobutyrate). Both intermediates are unstable and short-lived. The second step is the nonenzymatic hydrolysis of the enamine/imine intermediates to form 2-ketobutyrate and free ammonia. In the low water environment of the cell, the second step is accelerated by RidA.</text>
</comment>
<organism evidence="14 15">
    <name type="scientific">Flagellimonas spongiicola</name>
    <dbReference type="NCBI Taxonomy" id="2942208"/>
    <lineage>
        <taxon>Bacteria</taxon>
        <taxon>Pseudomonadati</taxon>
        <taxon>Bacteroidota</taxon>
        <taxon>Flavobacteriia</taxon>
        <taxon>Flavobacteriales</taxon>
        <taxon>Flavobacteriaceae</taxon>
        <taxon>Flagellimonas</taxon>
    </lineage>
</organism>
<keyword evidence="9 12" id="KW-0456">Lyase</keyword>
<dbReference type="NCBIfam" id="TIGR02079">
    <property type="entry name" value="THD1"/>
    <property type="match status" value="1"/>
</dbReference>
<evidence type="ECO:0000313" key="15">
    <source>
        <dbReference type="Proteomes" id="UP001203607"/>
    </source>
</evidence>
<evidence type="ECO:0000256" key="4">
    <source>
        <dbReference type="ARBA" id="ARBA00010869"/>
    </source>
</evidence>
<dbReference type="InterPro" id="IPR036052">
    <property type="entry name" value="TrpB-like_PALP_sf"/>
</dbReference>
<feature type="domain" description="ACT-like" evidence="13">
    <location>
        <begin position="351"/>
        <end position="425"/>
    </location>
</feature>
<evidence type="ECO:0000256" key="2">
    <source>
        <dbReference type="ARBA" id="ARBA00001933"/>
    </source>
</evidence>
<keyword evidence="6 12" id="KW-0028">Amino-acid biosynthesis</keyword>
<keyword evidence="15" id="KW-1185">Reference proteome</keyword>